<gene>
    <name evidence="3" type="ORF">DEO72_LG11g2249</name>
    <name evidence="2" type="ORF">DEO72_LG8g1224</name>
</gene>
<evidence type="ECO:0000313" key="2">
    <source>
        <dbReference type="EMBL" id="QCE03202.1"/>
    </source>
</evidence>
<dbReference type="EMBL" id="CP039355">
    <property type="protein sequence ID" value="QCE15240.1"/>
    <property type="molecule type" value="Genomic_DNA"/>
</dbReference>
<feature type="compositionally biased region" description="Gly residues" evidence="1">
    <location>
        <begin position="116"/>
        <end position="125"/>
    </location>
</feature>
<feature type="region of interest" description="Disordered" evidence="1">
    <location>
        <begin position="116"/>
        <end position="135"/>
    </location>
</feature>
<evidence type="ECO:0000256" key="1">
    <source>
        <dbReference type="SAM" id="MobiDB-lite"/>
    </source>
</evidence>
<dbReference type="EMBL" id="CP039352">
    <property type="protein sequence ID" value="QCE03202.1"/>
    <property type="molecule type" value="Genomic_DNA"/>
</dbReference>
<dbReference type="Proteomes" id="UP000501690">
    <property type="component" value="Linkage Group LG11"/>
</dbReference>
<dbReference type="AlphaFoldDB" id="A0A4D6MRJ4"/>
<name>A0A4D6MRJ4_VIGUN</name>
<organism evidence="2 4">
    <name type="scientific">Vigna unguiculata</name>
    <name type="common">Cowpea</name>
    <dbReference type="NCBI Taxonomy" id="3917"/>
    <lineage>
        <taxon>Eukaryota</taxon>
        <taxon>Viridiplantae</taxon>
        <taxon>Streptophyta</taxon>
        <taxon>Embryophyta</taxon>
        <taxon>Tracheophyta</taxon>
        <taxon>Spermatophyta</taxon>
        <taxon>Magnoliopsida</taxon>
        <taxon>eudicotyledons</taxon>
        <taxon>Gunneridae</taxon>
        <taxon>Pentapetalae</taxon>
        <taxon>rosids</taxon>
        <taxon>fabids</taxon>
        <taxon>Fabales</taxon>
        <taxon>Fabaceae</taxon>
        <taxon>Papilionoideae</taxon>
        <taxon>50 kb inversion clade</taxon>
        <taxon>NPAAA clade</taxon>
        <taxon>indigoferoid/millettioid clade</taxon>
        <taxon>Phaseoleae</taxon>
        <taxon>Vigna</taxon>
    </lineage>
</organism>
<keyword evidence="4" id="KW-1185">Reference proteome</keyword>
<protein>
    <submittedName>
        <fullName evidence="2">Uncharacterized protein</fullName>
    </submittedName>
</protein>
<evidence type="ECO:0000313" key="4">
    <source>
        <dbReference type="Proteomes" id="UP000501690"/>
    </source>
</evidence>
<reference evidence="2 4" key="1">
    <citation type="submission" date="2019-04" db="EMBL/GenBank/DDBJ databases">
        <title>An improved genome assembly and genetic linkage map for asparagus bean, Vigna unguiculata ssp. sesquipedialis.</title>
        <authorList>
            <person name="Xia Q."/>
            <person name="Zhang R."/>
            <person name="Dong Y."/>
        </authorList>
    </citation>
    <scope>NUCLEOTIDE SEQUENCE [LARGE SCALE GENOMIC DNA]</scope>
    <source>
        <tissue evidence="2">Leaf</tissue>
    </source>
</reference>
<sequence length="135" mass="15133">MVDVARKRVRRDHRPRALVGLPWWWQRDERGRRLDRGAMKEMVAGSWGHGKDGGAMETRGRRRCGWSHGGAGVAGSRCWSVTVVAFRRERDVVAAVQWERDGWLHSGVSYGGRTGSGGNGGGGCGMDWRWKERKS</sequence>
<dbReference type="Proteomes" id="UP000501690">
    <property type="component" value="Linkage Group LG8"/>
</dbReference>
<proteinExistence type="predicted"/>
<evidence type="ECO:0000313" key="3">
    <source>
        <dbReference type="EMBL" id="QCE15240.1"/>
    </source>
</evidence>
<accession>A0A4D6MRJ4</accession>